<keyword evidence="3" id="KW-1185">Reference proteome</keyword>
<dbReference type="Proteomes" id="UP001157125">
    <property type="component" value="Unassembled WGS sequence"/>
</dbReference>
<dbReference type="RefSeq" id="WP_284328580.1">
    <property type="nucleotide sequence ID" value="NZ_BSUN01000001.1"/>
</dbReference>
<feature type="region of interest" description="Disordered" evidence="1">
    <location>
        <begin position="44"/>
        <end position="69"/>
    </location>
</feature>
<evidence type="ECO:0000313" key="3">
    <source>
        <dbReference type="Proteomes" id="UP001157125"/>
    </source>
</evidence>
<protein>
    <submittedName>
        <fullName evidence="2">Uncharacterized protein</fullName>
    </submittedName>
</protein>
<dbReference type="EMBL" id="BSUN01000001">
    <property type="protein sequence ID" value="GMA36456.1"/>
    <property type="molecule type" value="Genomic_DNA"/>
</dbReference>
<evidence type="ECO:0000256" key="1">
    <source>
        <dbReference type="SAM" id="MobiDB-lite"/>
    </source>
</evidence>
<evidence type="ECO:0000313" key="2">
    <source>
        <dbReference type="EMBL" id="GMA36456.1"/>
    </source>
</evidence>
<comment type="caution">
    <text evidence="2">The sequence shown here is derived from an EMBL/GenBank/DDBJ whole genome shotgun (WGS) entry which is preliminary data.</text>
</comment>
<accession>A0ABQ6IG97</accession>
<proteinExistence type="predicted"/>
<gene>
    <name evidence="2" type="ORF">GCM10025876_26600</name>
</gene>
<sequence length="128" mass="13966">MRWSTKALRRGASHALLDVLGLAQERDHGVEVGIVARRARERGGLPPVGKVERLPQRPDHAPGCRLPLGHRVPRGRDRCRRALCRPGFRSANTRETRGVTHGLGEEVARRSQPAGLAILAHQCAAQAA</sequence>
<name>A0ABQ6IG97_9MICO</name>
<reference evidence="3" key="1">
    <citation type="journal article" date="2019" name="Int. J. Syst. Evol. Microbiol.">
        <title>The Global Catalogue of Microorganisms (GCM) 10K type strain sequencing project: providing services to taxonomists for standard genome sequencing and annotation.</title>
        <authorList>
            <consortium name="The Broad Institute Genomics Platform"/>
            <consortium name="The Broad Institute Genome Sequencing Center for Infectious Disease"/>
            <person name="Wu L."/>
            <person name="Ma J."/>
        </authorList>
    </citation>
    <scope>NUCLEOTIDE SEQUENCE [LARGE SCALE GENOMIC DNA]</scope>
    <source>
        <strain evidence="3">NBRC 112299</strain>
    </source>
</reference>
<feature type="compositionally biased region" description="Basic and acidic residues" evidence="1">
    <location>
        <begin position="50"/>
        <end position="62"/>
    </location>
</feature>
<organism evidence="2 3">
    <name type="scientific">Demequina litorisediminis</name>
    <dbReference type="NCBI Taxonomy" id="1849022"/>
    <lineage>
        <taxon>Bacteria</taxon>
        <taxon>Bacillati</taxon>
        <taxon>Actinomycetota</taxon>
        <taxon>Actinomycetes</taxon>
        <taxon>Micrococcales</taxon>
        <taxon>Demequinaceae</taxon>
        <taxon>Demequina</taxon>
    </lineage>
</organism>